<protein>
    <submittedName>
        <fullName evidence="3">Cytochrome P450</fullName>
    </submittedName>
</protein>
<dbReference type="PANTHER" id="PTHR24305:SF166">
    <property type="entry name" value="CYTOCHROME P450 12A4, MITOCHONDRIAL-RELATED"/>
    <property type="match status" value="1"/>
</dbReference>
<comment type="caution">
    <text evidence="3">The sequence shown here is derived from an EMBL/GenBank/DDBJ whole genome shotgun (WGS) entry which is preliminary data.</text>
</comment>
<accession>A0A066VJP3</accession>
<comment type="similarity">
    <text evidence="1">Belongs to the cytochrome P450 family.</text>
</comment>
<dbReference type="Pfam" id="PF00067">
    <property type="entry name" value="p450"/>
    <property type="match status" value="1"/>
</dbReference>
<dbReference type="InterPro" id="IPR050121">
    <property type="entry name" value="Cytochrome_P450_monoxygenase"/>
</dbReference>
<dbReference type="InterPro" id="IPR002401">
    <property type="entry name" value="Cyt_P450_E_grp-I"/>
</dbReference>
<name>A0A066VJP3_TILAU</name>
<gene>
    <name evidence="3" type="ORF">K437DRAFT_276164</name>
</gene>
<dbReference type="InterPro" id="IPR001128">
    <property type="entry name" value="Cyt_P450"/>
</dbReference>
<dbReference type="AlphaFoldDB" id="A0A066VJP3"/>
<evidence type="ECO:0000313" key="3">
    <source>
        <dbReference type="EMBL" id="KDN38954.1"/>
    </source>
</evidence>
<dbReference type="SUPFAM" id="SSF48264">
    <property type="entry name" value="Cytochrome P450"/>
    <property type="match status" value="1"/>
</dbReference>
<dbReference type="PRINTS" id="PR00463">
    <property type="entry name" value="EP450I"/>
</dbReference>
<dbReference type="PANTHER" id="PTHR24305">
    <property type="entry name" value="CYTOCHROME P450"/>
    <property type="match status" value="1"/>
</dbReference>
<dbReference type="InterPro" id="IPR036396">
    <property type="entry name" value="Cyt_P450_sf"/>
</dbReference>
<organism evidence="3 4">
    <name type="scientific">Tilletiaria anomala (strain ATCC 24038 / CBS 436.72 / UBC 951)</name>
    <dbReference type="NCBI Taxonomy" id="1037660"/>
    <lineage>
        <taxon>Eukaryota</taxon>
        <taxon>Fungi</taxon>
        <taxon>Dikarya</taxon>
        <taxon>Basidiomycota</taxon>
        <taxon>Ustilaginomycotina</taxon>
        <taxon>Exobasidiomycetes</taxon>
        <taxon>Georgefischeriales</taxon>
        <taxon>Tilletiariaceae</taxon>
        <taxon>Tilletiaria</taxon>
    </lineage>
</organism>
<dbReference type="GO" id="GO:0005506">
    <property type="term" value="F:iron ion binding"/>
    <property type="evidence" value="ECO:0007669"/>
    <property type="project" value="InterPro"/>
</dbReference>
<feature type="non-terminal residue" evidence="3">
    <location>
        <position position="315"/>
    </location>
</feature>
<dbReference type="OMA" id="VAPGFNI"/>
<reference evidence="3 4" key="1">
    <citation type="submission" date="2014-05" db="EMBL/GenBank/DDBJ databases">
        <title>Draft genome sequence of a rare smut relative, Tilletiaria anomala UBC 951.</title>
        <authorList>
            <consortium name="DOE Joint Genome Institute"/>
            <person name="Toome M."/>
            <person name="Kuo A."/>
            <person name="Henrissat B."/>
            <person name="Lipzen A."/>
            <person name="Tritt A."/>
            <person name="Yoshinaga Y."/>
            <person name="Zane M."/>
            <person name="Barry K."/>
            <person name="Grigoriev I.V."/>
            <person name="Spatafora J.W."/>
            <person name="Aimea M.C."/>
        </authorList>
    </citation>
    <scope>NUCLEOTIDE SEQUENCE [LARGE SCALE GENOMIC DNA]</scope>
    <source>
        <strain evidence="3 4">UBC 951</strain>
    </source>
</reference>
<dbReference type="HOGENOM" id="CLU_076688_0_0_1"/>
<dbReference type="GO" id="GO:0016705">
    <property type="term" value="F:oxidoreductase activity, acting on paired donors, with incorporation or reduction of molecular oxygen"/>
    <property type="evidence" value="ECO:0007669"/>
    <property type="project" value="InterPro"/>
</dbReference>
<dbReference type="InParanoid" id="A0A066VJP3"/>
<dbReference type="GO" id="GO:0004497">
    <property type="term" value="F:monooxygenase activity"/>
    <property type="evidence" value="ECO:0007669"/>
    <property type="project" value="InterPro"/>
</dbReference>
<keyword evidence="4" id="KW-1185">Reference proteome</keyword>
<dbReference type="STRING" id="1037660.A0A066VJP3"/>
<dbReference type="GO" id="GO:0020037">
    <property type="term" value="F:heme binding"/>
    <property type="evidence" value="ECO:0007669"/>
    <property type="project" value="InterPro"/>
</dbReference>
<dbReference type="GeneID" id="25266698"/>
<dbReference type="Gene3D" id="1.10.630.10">
    <property type="entry name" value="Cytochrome P450"/>
    <property type="match status" value="1"/>
</dbReference>
<sequence>MAVSQGQAAEHRPIPQPAERFLTSNLTDIHFTESLPDLVRLSAIYGPIYQLHLLDQHTVFLSSHEQVDHACDGGKFEKAFGDAPIWSLAHRILFPAIGPLAIRKMQPMMVDVISQMLLHWEHHAGQPFEAAEQYTNLTFDTIAWCTFKYRFNSFHSATPHPFISTMASLLKESSARAKRPGILKKLMFMSDAEYTRNIQALLKQCDEIIEARCKYPDPDAHDSLNNMFLDRDPSTGEALSDENIRYQMVTFLITGHETTSGLLSFATYFMLKNPVILRKAREEAENVIGESGGDMMKMNANKLKYIDAILKETLR</sequence>
<evidence type="ECO:0000256" key="2">
    <source>
        <dbReference type="ARBA" id="ARBA00023002"/>
    </source>
</evidence>
<evidence type="ECO:0000256" key="1">
    <source>
        <dbReference type="ARBA" id="ARBA00010617"/>
    </source>
</evidence>
<evidence type="ECO:0000313" key="4">
    <source>
        <dbReference type="Proteomes" id="UP000027361"/>
    </source>
</evidence>
<dbReference type="RefSeq" id="XP_013240887.1">
    <property type="nucleotide sequence ID" value="XM_013385433.1"/>
</dbReference>
<dbReference type="EMBL" id="JMSN01000111">
    <property type="protein sequence ID" value="KDN38954.1"/>
    <property type="molecule type" value="Genomic_DNA"/>
</dbReference>
<dbReference type="OrthoDB" id="1470350at2759"/>
<proteinExistence type="inferred from homology"/>
<keyword evidence="2" id="KW-0560">Oxidoreductase</keyword>
<dbReference type="Proteomes" id="UP000027361">
    <property type="component" value="Unassembled WGS sequence"/>
</dbReference>